<dbReference type="KEGG" id="msaa:QYS49_07590"/>
<dbReference type="Proteomes" id="UP001230496">
    <property type="component" value="Chromosome"/>
</dbReference>
<accession>A0AA49GCR7</accession>
<dbReference type="AlphaFoldDB" id="A0AA49GCR7"/>
<organism evidence="1 2">
    <name type="scientific">Marivirga salinarum</name>
    <dbReference type="NCBI Taxonomy" id="3059078"/>
    <lineage>
        <taxon>Bacteria</taxon>
        <taxon>Pseudomonadati</taxon>
        <taxon>Bacteroidota</taxon>
        <taxon>Cytophagia</taxon>
        <taxon>Cytophagales</taxon>
        <taxon>Marivirgaceae</taxon>
        <taxon>Marivirga</taxon>
    </lineage>
</organism>
<keyword evidence="2" id="KW-1185">Reference proteome</keyword>
<dbReference type="EMBL" id="CP129971">
    <property type="protein sequence ID" value="WKK77075.2"/>
    <property type="molecule type" value="Genomic_DNA"/>
</dbReference>
<gene>
    <name evidence="1" type="ORF">QYS49_07590</name>
</gene>
<sequence>MNFEESNKKIKKFRSASELKLQQIKQHSKLIDGAFKELNGITENDPDIVSGRINNINSRFY</sequence>
<dbReference type="RefSeq" id="WP_308349909.1">
    <property type="nucleotide sequence ID" value="NZ_CP129971.1"/>
</dbReference>
<protein>
    <submittedName>
        <fullName evidence="1">Uncharacterized protein</fullName>
    </submittedName>
</protein>
<evidence type="ECO:0000313" key="2">
    <source>
        <dbReference type="Proteomes" id="UP001230496"/>
    </source>
</evidence>
<reference evidence="1 2" key="1">
    <citation type="submission" date="2023-08" db="EMBL/GenBank/DDBJ databases">
        <title>Comparative genomics and taxonomic characterization of three novel marine species of genus Marivirga.</title>
        <authorList>
            <person name="Muhammad N."/>
            <person name="Kim S.-G."/>
        </authorList>
    </citation>
    <scope>NUCLEOTIDE SEQUENCE [LARGE SCALE GENOMIC DNA]</scope>
    <source>
        <strain evidence="1 2">BDSF4-3</strain>
    </source>
</reference>
<evidence type="ECO:0000313" key="1">
    <source>
        <dbReference type="EMBL" id="WKK77075.2"/>
    </source>
</evidence>
<proteinExistence type="predicted"/>
<name>A0AA49GCR7_9BACT</name>